<keyword evidence="1" id="KW-0812">Transmembrane</keyword>
<organism evidence="2 3">
    <name type="scientific">Clostridium magnum DSM 2767</name>
    <dbReference type="NCBI Taxonomy" id="1121326"/>
    <lineage>
        <taxon>Bacteria</taxon>
        <taxon>Bacillati</taxon>
        <taxon>Bacillota</taxon>
        <taxon>Clostridia</taxon>
        <taxon>Eubacteriales</taxon>
        <taxon>Clostridiaceae</taxon>
        <taxon>Clostridium</taxon>
    </lineage>
</organism>
<dbReference type="Proteomes" id="UP000076603">
    <property type="component" value="Unassembled WGS sequence"/>
</dbReference>
<evidence type="ECO:0000313" key="3">
    <source>
        <dbReference type="Proteomes" id="UP000076603"/>
    </source>
</evidence>
<evidence type="ECO:0000313" key="2">
    <source>
        <dbReference type="EMBL" id="KZL90417.1"/>
    </source>
</evidence>
<reference evidence="2 3" key="1">
    <citation type="submission" date="2016-04" db="EMBL/GenBank/DDBJ databases">
        <title>Genome sequence of Clostridium magnum DSM 2767.</title>
        <authorList>
            <person name="Poehlein A."/>
            <person name="Uhlig R."/>
            <person name="Fischer R."/>
            <person name="Bahl H."/>
            <person name="Daniel R."/>
        </authorList>
    </citation>
    <scope>NUCLEOTIDE SEQUENCE [LARGE SCALE GENOMIC DNA]</scope>
    <source>
        <strain evidence="2 3">DSM 2767</strain>
    </source>
</reference>
<dbReference type="EMBL" id="LWAE01000005">
    <property type="protein sequence ID" value="KZL90417.1"/>
    <property type="molecule type" value="Genomic_DNA"/>
</dbReference>
<accession>A0A162RV48</accession>
<gene>
    <name evidence="2" type="ORF">CLMAG_41880</name>
</gene>
<keyword evidence="1" id="KW-1133">Transmembrane helix</keyword>
<dbReference type="STRING" id="1121326.CLMAG_41880"/>
<protein>
    <submittedName>
        <fullName evidence="2">Uncharacterized protein</fullName>
    </submittedName>
</protein>
<dbReference type="OrthoDB" id="2453606at2"/>
<evidence type="ECO:0000256" key="1">
    <source>
        <dbReference type="SAM" id="Phobius"/>
    </source>
</evidence>
<proteinExistence type="predicted"/>
<sequence length="123" mass="13874">MMSIHKKSLLSLIIFMVIVLISSITYLEFGLYVNTGVLHIKNIAVSNQNLQVLGTTTNSGEAFAGYNYTMENSNLYLKLRYSVVNPIHSSGDFNITIKENVKNIKNVYLQGSKPEDKKLIWTN</sequence>
<comment type="caution">
    <text evidence="2">The sequence shown here is derived from an EMBL/GenBank/DDBJ whole genome shotgun (WGS) entry which is preliminary data.</text>
</comment>
<feature type="transmembrane region" description="Helical" evidence="1">
    <location>
        <begin position="12"/>
        <end position="33"/>
    </location>
</feature>
<keyword evidence="3" id="KW-1185">Reference proteome</keyword>
<name>A0A162RV48_9CLOT</name>
<dbReference type="PATRIC" id="fig|1121326.3.peg.4246"/>
<keyword evidence="1" id="KW-0472">Membrane</keyword>
<dbReference type="AlphaFoldDB" id="A0A162RV48"/>